<keyword evidence="4" id="KW-0808">Transferase</keyword>
<protein>
    <submittedName>
        <fullName evidence="10">Glycosyltransferase family 39 protein</fullName>
    </submittedName>
</protein>
<proteinExistence type="predicted"/>
<evidence type="ECO:0000256" key="1">
    <source>
        <dbReference type="ARBA" id="ARBA00004651"/>
    </source>
</evidence>
<reference evidence="10" key="1">
    <citation type="submission" date="2020-08" db="EMBL/GenBank/DDBJ databases">
        <authorList>
            <person name="Hu Y."/>
            <person name="Nguyen S.V."/>
            <person name="Li F."/>
            <person name="Fanning S."/>
        </authorList>
    </citation>
    <scope>NUCLEOTIDE SEQUENCE</scope>
    <source>
        <strain evidence="10">SYSU D8009</strain>
    </source>
</reference>
<sequence length="511" mass="55462">MITTRRAAPEARRLAWALGVPLGLLLATLVLRALGFVNAVIDTDEGLYLVQAREWLRGGWPLVAVWDMHPVGAPAMFAAALAVFGERFESIRILAVICVTLTSWALFGAVRAAGGPRLLGLGAGLVYAAHSVRLGGLASNTEILFAPMVTAAMALGLHGAARALRRDKPPEWWALAAMGLLIGCAMAIKPVVAPEGCLAFALLVFPALWRRVLPWRRALAMAGAYALLCLVPSLVLAVAYWLHGALDAFLDGSFLAPFRYSLGRLGPLDSFHRILVTALTLLWPLLLAGLALGRWGARGGTGGLLARIALLWFAIGSIAVAGPGFFYPHYFLIWLPPLSILAALGAWRLAGMLPQPWRRRGFAALVAVVVVGSWRADATFRVDRGIGLFAPDPVRQVAAEVRARIEPGETIFVVNYHPAVYFLAEAGLPTRFVFPAHLTGKEFVNVAGMDSDAEVARILETWPRVIVIDRGWWPRLRETVAAMLNEVLGRDYELVAEVAEERGPVEIWRPR</sequence>
<dbReference type="Pfam" id="PF13231">
    <property type="entry name" value="PMT_2"/>
    <property type="match status" value="1"/>
</dbReference>
<evidence type="ECO:0000256" key="4">
    <source>
        <dbReference type="ARBA" id="ARBA00022679"/>
    </source>
</evidence>
<evidence type="ECO:0000256" key="2">
    <source>
        <dbReference type="ARBA" id="ARBA00022475"/>
    </source>
</evidence>
<name>A0A9X0UCQ3_9PROT</name>
<evidence type="ECO:0000259" key="9">
    <source>
        <dbReference type="Pfam" id="PF13231"/>
    </source>
</evidence>
<keyword evidence="6 8" id="KW-1133">Transmembrane helix</keyword>
<evidence type="ECO:0000256" key="3">
    <source>
        <dbReference type="ARBA" id="ARBA00022676"/>
    </source>
</evidence>
<comment type="subcellular location">
    <subcellularLocation>
        <location evidence="1">Cell membrane</location>
        <topology evidence="1">Multi-pass membrane protein</topology>
    </subcellularLocation>
</comment>
<accession>A0A9X0UCQ3</accession>
<dbReference type="GO" id="GO:0005886">
    <property type="term" value="C:plasma membrane"/>
    <property type="evidence" value="ECO:0007669"/>
    <property type="project" value="UniProtKB-SubCell"/>
</dbReference>
<keyword evidence="3" id="KW-0328">Glycosyltransferase</keyword>
<keyword evidence="11" id="KW-1185">Reference proteome</keyword>
<dbReference type="AlphaFoldDB" id="A0A9X0UCQ3"/>
<feature type="transmembrane region" description="Helical" evidence="8">
    <location>
        <begin position="270"/>
        <end position="292"/>
    </location>
</feature>
<feature type="transmembrane region" description="Helical" evidence="8">
    <location>
        <begin position="143"/>
        <end position="160"/>
    </location>
</feature>
<feature type="transmembrane region" description="Helical" evidence="8">
    <location>
        <begin position="304"/>
        <end position="325"/>
    </location>
</feature>
<keyword evidence="5 8" id="KW-0812">Transmembrane</keyword>
<feature type="domain" description="Glycosyltransferase RgtA/B/C/D-like" evidence="9">
    <location>
        <begin position="69"/>
        <end position="234"/>
    </location>
</feature>
<evidence type="ECO:0000313" key="11">
    <source>
        <dbReference type="Proteomes" id="UP000600101"/>
    </source>
</evidence>
<keyword evidence="2" id="KW-1003">Cell membrane</keyword>
<evidence type="ECO:0000256" key="5">
    <source>
        <dbReference type="ARBA" id="ARBA00022692"/>
    </source>
</evidence>
<evidence type="ECO:0000256" key="7">
    <source>
        <dbReference type="ARBA" id="ARBA00023136"/>
    </source>
</evidence>
<dbReference type="Proteomes" id="UP000600101">
    <property type="component" value="Unassembled WGS sequence"/>
</dbReference>
<dbReference type="PANTHER" id="PTHR33908:SF11">
    <property type="entry name" value="MEMBRANE PROTEIN"/>
    <property type="match status" value="1"/>
</dbReference>
<dbReference type="EMBL" id="JACOMF010000004">
    <property type="protein sequence ID" value="MBC4014741.1"/>
    <property type="molecule type" value="Genomic_DNA"/>
</dbReference>
<keyword evidence="7 8" id="KW-0472">Membrane</keyword>
<dbReference type="InterPro" id="IPR050297">
    <property type="entry name" value="LipidA_mod_glycosyltrf_83"/>
</dbReference>
<evidence type="ECO:0000256" key="8">
    <source>
        <dbReference type="SAM" id="Phobius"/>
    </source>
</evidence>
<evidence type="ECO:0000256" key="6">
    <source>
        <dbReference type="ARBA" id="ARBA00022989"/>
    </source>
</evidence>
<feature type="transmembrane region" description="Helical" evidence="8">
    <location>
        <begin position="331"/>
        <end position="350"/>
    </location>
</feature>
<evidence type="ECO:0000313" key="10">
    <source>
        <dbReference type="EMBL" id="MBC4014741.1"/>
    </source>
</evidence>
<dbReference type="GO" id="GO:0009103">
    <property type="term" value="P:lipopolysaccharide biosynthetic process"/>
    <property type="evidence" value="ECO:0007669"/>
    <property type="project" value="UniProtKB-ARBA"/>
</dbReference>
<feature type="transmembrane region" description="Helical" evidence="8">
    <location>
        <begin position="225"/>
        <end position="250"/>
    </location>
</feature>
<feature type="transmembrane region" description="Helical" evidence="8">
    <location>
        <begin position="91"/>
        <end position="110"/>
    </location>
</feature>
<feature type="transmembrane region" description="Helical" evidence="8">
    <location>
        <begin position="172"/>
        <end position="192"/>
    </location>
</feature>
<dbReference type="InterPro" id="IPR038731">
    <property type="entry name" value="RgtA/B/C-like"/>
</dbReference>
<feature type="transmembrane region" description="Helical" evidence="8">
    <location>
        <begin position="63"/>
        <end position="84"/>
    </location>
</feature>
<dbReference type="RefSeq" id="WP_186769509.1">
    <property type="nucleotide sequence ID" value="NZ_JACOMF010000004.1"/>
</dbReference>
<feature type="transmembrane region" description="Helical" evidence="8">
    <location>
        <begin position="198"/>
        <end position="213"/>
    </location>
</feature>
<comment type="caution">
    <text evidence="10">The sequence shown here is derived from an EMBL/GenBank/DDBJ whole genome shotgun (WGS) entry which is preliminary data.</text>
</comment>
<dbReference type="PANTHER" id="PTHR33908">
    <property type="entry name" value="MANNOSYLTRANSFERASE YKCB-RELATED"/>
    <property type="match status" value="1"/>
</dbReference>
<gene>
    <name evidence="10" type="ORF">H7965_05330</name>
</gene>
<dbReference type="GO" id="GO:0016763">
    <property type="term" value="F:pentosyltransferase activity"/>
    <property type="evidence" value="ECO:0007669"/>
    <property type="project" value="TreeGrafter"/>
</dbReference>
<organism evidence="10 11">
    <name type="scientific">Siccirubricoccus deserti</name>
    <dbReference type="NCBI Taxonomy" id="2013562"/>
    <lineage>
        <taxon>Bacteria</taxon>
        <taxon>Pseudomonadati</taxon>
        <taxon>Pseudomonadota</taxon>
        <taxon>Alphaproteobacteria</taxon>
        <taxon>Acetobacterales</taxon>
        <taxon>Roseomonadaceae</taxon>
        <taxon>Siccirubricoccus</taxon>
    </lineage>
</organism>